<feature type="transmembrane region" description="Helical" evidence="1">
    <location>
        <begin position="157"/>
        <end position="179"/>
    </location>
</feature>
<feature type="transmembrane region" description="Helical" evidence="1">
    <location>
        <begin position="338"/>
        <end position="358"/>
    </location>
</feature>
<dbReference type="RefSeq" id="WP_377713650.1">
    <property type="nucleotide sequence ID" value="NZ_JBHTJM010000005.1"/>
</dbReference>
<reference evidence="4" key="1">
    <citation type="journal article" date="2019" name="Int. J. Syst. Evol. Microbiol.">
        <title>The Global Catalogue of Microorganisms (GCM) 10K type strain sequencing project: providing services to taxonomists for standard genome sequencing and annotation.</title>
        <authorList>
            <consortium name="The Broad Institute Genomics Platform"/>
            <consortium name="The Broad Institute Genome Sequencing Center for Infectious Disease"/>
            <person name="Wu L."/>
            <person name="Ma J."/>
        </authorList>
    </citation>
    <scope>NUCLEOTIDE SEQUENCE [LARGE SCALE GENOMIC DNA]</scope>
    <source>
        <strain evidence="4">CCUG 62114</strain>
    </source>
</reference>
<dbReference type="EMBL" id="JBHTJM010000005">
    <property type="protein sequence ID" value="MFD0963192.1"/>
    <property type="molecule type" value="Genomic_DNA"/>
</dbReference>
<protein>
    <recommendedName>
        <fullName evidence="5">DUF4381 domain-containing protein</fullName>
    </recommendedName>
</protein>
<sequence>MKNIKTHINKNIRGIILCTLYFVLCTSLNAQNITTKVDTTAFKIGEELKLEMLVKTKPTSAVIFPESKLMGALEVLNSYKVDTLENGEFLKLKKEYGLTHFDAGRYTIPQQKIMINGSPFVTDSLLVEVVDVVVDTTKQKMYDIKPITEVEKPSSGFPFWILYILLGLVALAGVLYLIFFRKTKKEKREENKLPPFEKAIQQLSSLDNSSLLEQSEYKKYYSQLTDVLKKYLEEEVYSNALEQTSDELITKLELLRDSGELPLSREVIQDLKKVLQTSDLVKFAKSQPDLGAAKVDRNTIESVINETKQALPEPTEEELLLNEQYRLEQEAKKKKRKIIYASIAGFAVIMLTLAGFAIKYGYDTVKDTIIGHPTKELLEEKAWIRSEYGNPAIVITTPKVLKRLKNEQLDALGSQAFAYVSLSGDLSIAASTTVIPKAALKSTEDSESEESLIDLEKANEGSLQMMEQRGAKDIIVKQEEYELPKGIEGMRAYGTMSMEHPVTKKYQTMTYQILSFSQDNALQQIILFNAEGDKYGEKIIKRVIESVELKKSEE</sequence>
<evidence type="ECO:0000256" key="1">
    <source>
        <dbReference type="SAM" id="Phobius"/>
    </source>
</evidence>
<evidence type="ECO:0008006" key="5">
    <source>
        <dbReference type="Google" id="ProtNLM"/>
    </source>
</evidence>
<keyword evidence="2" id="KW-0732">Signal</keyword>
<keyword evidence="1" id="KW-0472">Membrane</keyword>
<evidence type="ECO:0000256" key="2">
    <source>
        <dbReference type="SAM" id="SignalP"/>
    </source>
</evidence>
<feature type="chain" id="PRO_5046518952" description="DUF4381 domain-containing protein" evidence="2">
    <location>
        <begin position="31"/>
        <end position="554"/>
    </location>
</feature>
<proteinExistence type="predicted"/>
<evidence type="ECO:0000313" key="3">
    <source>
        <dbReference type="EMBL" id="MFD0963192.1"/>
    </source>
</evidence>
<keyword evidence="1" id="KW-0812">Transmembrane</keyword>
<evidence type="ECO:0000313" key="4">
    <source>
        <dbReference type="Proteomes" id="UP001596997"/>
    </source>
</evidence>
<keyword evidence="1" id="KW-1133">Transmembrane helix</keyword>
<dbReference type="Proteomes" id="UP001596997">
    <property type="component" value="Unassembled WGS sequence"/>
</dbReference>
<comment type="caution">
    <text evidence="3">The sequence shown here is derived from an EMBL/GenBank/DDBJ whole genome shotgun (WGS) entry which is preliminary data.</text>
</comment>
<keyword evidence="4" id="KW-1185">Reference proteome</keyword>
<feature type="signal peptide" evidence="2">
    <location>
        <begin position="1"/>
        <end position="30"/>
    </location>
</feature>
<accession>A0ABW3I0S0</accession>
<name>A0ABW3I0S0_9FLAO</name>
<gene>
    <name evidence="3" type="ORF">ACFQ1O_04130</name>
</gene>
<organism evidence="3 4">
    <name type="scientific">Pseudofulvibacter geojedonensis</name>
    <dbReference type="NCBI Taxonomy" id="1123758"/>
    <lineage>
        <taxon>Bacteria</taxon>
        <taxon>Pseudomonadati</taxon>
        <taxon>Bacteroidota</taxon>
        <taxon>Flavobacteriia</taxon>
        <taxon>Flavobacteriales</taxon>
        <taxon>Flavobacteriaceae</taxon>
        <taxon>Pseudofulvibacter</taxon>
    </lineage>
</organism>